<dbReference type="AlphaFoldDB" id="A0A7J7N0V7"/>
<name>A0A7J7N0V7_9MAGN</name>
<evidence type="ECO:0000313" key="2">
    <source>
        <dbReference type="Proteomes" id="UP000541444"/>
    </source>
</evidence>
<protein>
    <submittedName>
        <fullName evidence="1">Uncharacterized protein</fullName>
    </submittedName>
</protein>
<accession>A0A7J7N0V7</accession>
<evidence type="ECO:0000313" key="1">
    <source>
        <dbReference type="EMBL" id="KAF6160632.1"/>
    </source>
</evidence>
<organism evidence="1 2">
    <name type="scientific">Kingdonia uniflora</name>
    <dbReference type="NCBI Taxonomy" id="39325"/>
    <lineage>
        <taxon>Eukaryota</taxon>
        <taxon>Viridiplantae</taxon>
        <taxon>Streptophyta</taxon>
        <taxon>Embryophyta</taxon>
        <taxon>Tracheophyta</taxon>
        <taxon>Spermatophyta</taxon>
        <taxon>Magnoliopsida</taxon>
        <taxon>Ranunculales</taxon>
        <taxon>Circaeasteraceae</taxon>
        <taxon>Kingdonia</taxon>
    </lineage>
</organism>
<proteinExistence type="predicted"/>
<dbReference type="Proteomes" id="UP000541444">
    <property type="component" value="Unassembled WGS sequence"/>
</dbReference>
<gene>
    <name evidence="1" type="ORF">GIB67_019572</name>
</gene>
<sequence>MEKRIIPKCAVLEILISEGSLPRSAIVGSVFLISEKMFLEKFAMKYKKNVPQVVKTCSDLQRMFLLKEMIPREELLLSGSSATDYSVCNNLLHGIRSQAGTSQMVNIISSHYPVPPRFEAALA</sequence>
<keyword evidence="2" id="KW-1185">Reference proteome</keyword>
<comment type="caution">
    <text evidence="1">The sequence shown here is derived from an EMBL/GenBank/DDBJ whole genome shotgun (WGS) entry which is preliminary data.</text>
</comment>
<reference evidence="1 2" key="1">
    <citation type="journal article" date="2020" name="IScience">
        <title>Genome Sequencing of the Endangered Kingdonia uniflora (Circaeasteraceae, Ranunculales) Reveals Potential Mechanisms of Evolutionary Specialization.</title>
        <authorList>
            <person name="Sun Y."/>
            <person name="Deng T."/>
            <person name="Zhang A."/>
            <person name="Moore M.J."/>
            <person name="Landis J.B."/>
            <person name="Lin N."/>
            <person name="Zhang H."/>
            <person name="Zhang X."/>
            <person name="Huang J."/>
            <person name="Zhang X."/>
            <person name="Sun H."/>
            <person name="Wang H."/>
        </authorList>
    </citation>
    <scope>NUCLEOTIDE SEQUENCE [LARGE SCALE GENOMIC DNA]</scope>
    <source>
        <strain evidence="1">TB1705</strain>
        <tissue evidence="1">Leaf</tissue>
    </source>
</reference>
<dbReference type="EMBL" id="JACGCM010001161">
    <property type="protein sequence ID" value="KAF6160632.1"/>
    <property type="molecule type" value="Genomic_DNA"/>
</dbReference>